<proteinExistence type="predicted"/>
<dbReference type="Proteomes" id="UP000308600">
    <property type="component" value="Unassembled WGS sequence"/>
</dbReference>
<evidence type="ECO:0000313" key="2">
    <source>
        <dbReference type="Proteomes" id="UP000308600"/>
    </source>
</evidence>
<sequence length="457" mass="51627">MEESSSSLPRNTPRIPQELIDIAIDLLHDDHTTLKSCSLICSSTLHICRKFLFRRIIIDIFDLPTKLGASQLDRFAQFWGQSPHLVQYVEEFHIKYIPQSILPNLFGALEPFRDQKLKRFSLEAPTGFMNPGLNGSLESLLNCSMGELTHLRLGDITEVPRNLFGRFEKLRTLVVGSHVAVVPIPPPEDIDDSQIDHEDDGDHDGTDEQPEDSLAVNEIPIDDAGDTDAPDDDTIGFTKPPLEGLHLLSDIPDDTLNFLAGPDSGLDLTKLRRLTSMANTSFRADLSSRYVLFHKAAATLEFLAYEPSILGLHLAQPSILDLRTMPNLRHFVPYIQQYNGDVNFVPWLNDHFSALPPVNSLLEITIVVTFLNAPMMDMVEGQGWHRLDEILAGFENLQRCRFICFGHDFGQVESMLQRSMVRLKEKGILGIRKTSAASVYPNDNSFEHFELDRDWWP</sequence>
<gene>
    <name evidence="1" type="ORF">BDN72DRAFT_957047</name>
</gene>
<name>A0ACD3B5F8_9AGAR</name>
<reference evidence="1 2" key="1">
    <citation type="journal article" date="2019" name="Nat. Ecol. Evol.">
        <title>Megaphylogeny resolves global patterns of mushroom evolution.</title>
        <authorList>
            <person name="Varga T."/>
            <person name="Krizsan K."/>
            <person name="Foldi C."/>
            <person name="Dima B."/>
            <person name="Sanchez-Garcia M."/>
            <person name="Sanchez-Ramirez S."/>
            <person name="Szollosi G.J."/>
            <person name="Szarkandi J.G."/>
            <person name="Papp V."/>
            <person name="Albert L."/>
            <person name="Andreopoulos W."/>
            <person name="Angelini C."/>
            <person name="Antonin V."/>
            <person name="Barry K.W."/>
            <person name="Bougher N.L."/>
            <person name="Buchanan P."/>
            <person name="Buyck B."/>
            <person name="Bense V."/>
            <person name="Catcheside P."/>
            <person name="Chovatia M."/>
            <person name="Cooper J."/>
            <person name="Damon W."/>
            <person name="Desjardin D."/>
            <person name="Finy P."/>
            <person name="Geml J."/>
            <person name="Haridas S."/>
            <person name="Hughes K."/>
            <person name="Justo A."/>
            <person name="Karasinski D."/>
            <person name="Kautmanova I."/>
            <person name="Kiss B."/>
            <person name="Kocsube S."/>
            <person name="Kotiranta H."/>
            <person name="LaButti K.M."/>
            <person name="Lechner B.E."/>
            <person name="Liimatainen K."/>
            <person name="Lipzen A."/>
            <person name="Lukacs Z."/>
            <person name="Mihaltcheva S."/>
            <person name="Morgado L.N."/>
            <person name="Niskanen T."/>
            <person name="Noordeloos M.E."/>
            <person name="Ohm R.A."/>
            <person name="Ortiz-Santana B."/>
            <person name="Ovrebo C."/>
            <person name="Racz N."/>
            <person name="Riley R."/>
            <person name="Savchenko A."/>
            <person name="Shiryaev A."/>
            <person name="Soop K."/>
            <person name="Spirin V."/>
            <person name="Szebenyi C."/>
            <person name="Tomsovsky M."/>
            <person name="Tulloss R.E."/>
            <person name="Uehling J."/>
            <person name="Grigoriev I.V."/>
            <person name="Vagvolgyi C."/>
            <person name="Papp T."/>
            <person name="Martin F.M."/>
            <person name="Miettinen O."/>
            <person name="Hibbett D.S."/>
            <person name="Nagy L.G."/>
        </authorList>
    </citation>
    <scope>NUCLEOTIDE SEQUENCE [LARGE SCALE GENOMIC DNA]</scope>
    <source>
        <strain evidence="1 2">NL-1719</strain>
    </source>
</reference>
<accession>A0ACD3B5F8</accession>
<protein>
    <submittedName>
        <fullName evidence="1">Uncharacterized protein</fullName>
    </submittedName>
</protein>
<keyword evidence="2" id="KW-1185">Reference proteome</keyword>
<organism evidence="1 2">
    <name type="scientific">Pluteus cervinus</name>
    <dbReference type="NCBI Taxonomy" id="181527"/>
    <lineage>
        <taxon>Eukaryota</taxon>
        <taxon>Fungi</taxon>
        <taxon>Dikarya</taxon>
        <taxon>Basidiomycota</taxon>
        <taxon>Agaricomycotina</taxon>
        <taxon>Agaricomycetes</taxon>
        <taxon>Agaricomycetidae</taxon>
        <taxon>Agaricales</taxon>
        <taxon>Pluteineae</taxon>
        <taxon>Pluteaceae</taxon>
        <taxon>Pluteus</taxon>
    </lineage>
</organism>
<evidence type="ECO:0000313" key="1">
    <source>
        <dbReference type="EMBL" id="TFK72871.1"/>
    </source>
</evidence>
<dbReference type="EMBL" id="ML208281">
    <property type="protein sequence ID" value="TFK72871.1"/>
    <property type="molecule type" value="Genomic_DNA"/>
</dbReference>